<keyword evidence="9" id="KW-0560">Oxidoreductase</keyword>
<keyword evidence="3 6" id="KW-0285">Flavoprotein</keyword>
<dbReference type="SUPFAM" id="SSF54373">
    <property type="entry name" value="FAD-linked reductases, C-terminal domain"/>
    <property type="match status" value="1"/>
</dbReference>
<evidence type="ECO:0000313" key="10">
    <source>
        <dbReference type="Proteomes" id="UP000502665"/>
    </source>
</evidence>
<evidence type="ECO:0000259" key="8">
    <source>
        <dbReference type="PROSITE" id="PS00624"/>
    </source>
</evidence>
<dbReference type="AlphaFoldDB" id="A0A6M4XAT7"/>
<accession>A0A6M4XAT7</accession>
<evidence type="ECO:0000256" key="2">
    <source>
        <dbReference type="ARBA" id="ARBA00010790"/>
    </source>
</evidence>
<evidence type="ECO:0000256" key="3">
    <source>
        <dbReference type="ARBA" id="ARBA00022630"/>
    </source>
</evidence>
<dbReference type="EMBL" id="CP049838">
    <property type="protein sequence ID" value="QJT05253.1"/>
    <property type="molecule type" value="Genomic_DNA"/>
</dbReference>
<feature type="domain" description="Glucose-methanol-choline oxidoreductase N-terminal" evidence="7">
    <location>
        <begin position="102"/>
        <end position="125"/>
    </location>
</feature>
<dbReference type="PANTHER" id="PTHR11552:SF147">
    <property type="entry name" value="CHOLINE DEHYDROGENASE, MITOCHONDRIAL"/>
    <property type="match status" value="1"/>
</dbReference>
<evidence type="ECO:0000313" key="9">
    <source>
        <dbReference type="EMBL" id="QJT05253.1"/>
    </source>
</evidence>
<comment type="similarity">
    <text evidence="2 6">Belongs to the GMC oxidoreductase family.</text>
</comment>
<evidence type="ECO:0000256" key="6">
    <source>
        <dbReference type="RuleBase" id="RU003968"/>
    </source>
</evidence>
<gene>
    <name evidence="9" type="primary">mftG</name>
    <name evidence="9" type="ORF">G9272_37230</name>
</gene>
<dbReference type="Proteomes" id="UP000502665">
    <property type="component" value="Chromosome"/>
</dbReference>
<comment type="cofactor">
    <cofactor evidence="1 5">
        <name>FAD</name>
        <dbReference type="ChEBI" id="CHEBI:57692"/>
    </cofactor>
</comment>
<dbReference type="InterPro" id="IPR000172">
    <property type="entry name" value="GMC_OxRdtase_N"/>
</dbReference>
<organism evidence="9 10">
    <name type="scientific">Streptomyces asoensis</name>
    <dbReference type="NCBI Taxonomy" id="249586"/>
    <lineage>
        <taxon>Bacteria</taxon>
        <taxon>Bacillati</taxon>
        <taxon>Actinomycetota</taxon>
        <taxon>Actinomycetes</taxon>
        <taxon>Kitasatosporales</taxon>
        <taxon>Streptomycetaceae</taxon>
        <taxon>Streptomyces</taxon>
    </lineage>
</organism>
<dbReference type="PROSITE" id="PS00624">
    <property type="entry name" value="GMC_OXRED_2"/>
    <property type="match status" value="1"/>
</dbReference>
<dbReference type="InterPro" id="IPR023978">
    <property type="entry name" value="GMC_oxidoreductase_bact"/>
</dbReference>
<name>A0A6M4XAT7_9ACTN</name>
<dbReference type="InterPro" id="IPR007867">
    <property type="entry name" value="GMC_OxRtase_C"/>
</dbReference>
<proteinExistence type="inferred from homology"/>
<dbReference type="GO" id="GO:0016614">
    <property type="term" value="F:oxidoreductase activity, acting on CH-OH group of donors"/>
    <property type="evidence" value="ECO:0007669"/>
    <property type="project" value="InterPro"/>
</dbReference>
<dbReference type="RefSeq" id="WP_171400575.1">
    <property type="nucleotide sequence ID" value="NZ_CP049838.1"/>
</dbReference>
<dbReference type="GO" id="GO:0050660">
    <property type="term" value="F:flavin adenine dinucleotide binding"/>
    <property type="evidence" value="ECO:0007669"/>
    <property type="project" value="InterPro"/>
</dbReference>
<sequence length="535" mass="56253">MKRTERPERPERAEHGYRRVRHPDVIVVGAGGSGAALAARLSEDPDRTVLLLEAGPVPRQPGAFAPELLDARLVPGAQPGHPAVQAYAVHLTPTRPYTVVRGRCLGGSTTVNGGYFVRARQDDFDRWSAVGGAAWSYDRVLPLLRALESDLDHGAGPLHGDHGPVPVRRAKLGHPAAVAFRAAAHRLGFPEEPDKNAQDPPGFGPVPSNAVDGVRVNTGIGYLLGASGRPNLLVEGGSAVLRVVVTRGRATGVEVERHGRRRTVDCGEVVLCAGAFRSPHLLHLSGIGPRRDLEALGVPVVRDAPAVGARFGDHPQVALEWTPRRPLPAPADSWLGGALHLSSPDGDHPGDLEILQSLVPMAGLTGGRVPVPGPGAPLAFLVSVQTPRLSGRMRTRSADPATPPSLDYGYLSTARDRQRMREAVRVTAELAATRAFGEVSGGLVEPGAPVLDDDRLLDRWVLGHLGTAHHTCGTVPLGPADDPGAAVDRYGRVHGVGGLRVADTSILPAPPLRGPAATAVLIGELVADAMRRGLT</sequence>
<dbReference type="PANTHER" id="PTHR11552">
    <property type="entry name" value="GLUCOSE-METHANOL-CHOLINE GMC OXIDOREDUCTASE"/>
    <property type="match status" value="1"/>
</dbReference>
<evidence type="ECO:0000256" key="1">
    <source>
        <dbReference type="ARBA" id="ARBA00001974"/>
    </source>
</evidence>
<dbReference type="Gene3D" id="3.50.50.60">
    <property type="entry name" value="FAD/NAD(P)-binding domain"/>
    <property type="match status" value="1"/>
</dbReference>
<dbReference type="Pfam" id="PF05199">
    <property type="entry name" value="GMC_oxred_C"/>
    <property type="match status" value="1"/>
</dbReference>
<dbReference type="InterPro" id="IPR012132">
    <property type="entry name" value="GMC_OxRdtase"/>
</dbReference>
<dbReference type="EC" id="1.-.-.-" evidence="9"/>
<feature type="domain" description="Glucose-methanol-choline oxidoreductase N-terminal" evidence="8">
    <location>
        <begin position="274"/>
        <end position="288"/>
    </location>
</feature>
<dbReference type="InterPro" id="IPR036188">
    <property type="entry name" value="FAD/NAD-bd_sf"/>
</dbReference>
<protein>
    <submittedName>
        <fullName evidence="9">Mycofactocin system GMC family oxidoreductase MftG</fullName>
        <ecNumber evidence="9">1.-.-.-</ecNumber>
    </submittedName>
</protein>
<evidence type="ECO:0000256" key="4">
    <source>
        <dbReference type="ARBA" id="ARBA00022827"/>
    </source>
</evidence>
<evidence type="ECO:0000259" key="7">
    <source>
        <dbReference type="PROSITE" id="PS00623"/>
    </source>
</evidence>
<dbReference type="SUPFAM" id="SSF51905">
    <property type="entry name" value="FAD/NAD(P)-binding domain"/>
    <property type="match status" value="1"/>
</dbReference>
<feature type="binding site" evidence="5">
    <location>
        <position position="240"/>
    </location>
    <ligand>
        <name>FAD</name>
        <dbReference type="ChEBI" id="CHEBI:57692"/>
    </ligand>
</feature>
<dbReference type="Gene3D" id="3.30.410.40">
    <property type="match status" value="1"/>
</dbReference>
<dbReference type="PIRSF" id="PIRSF000137">
    <property type="entry name" value="Alcohol_oxidase"/>
    <property type="match status" value="1"/>
</dbReference>
<evidence type="ECO:0000256" key="5">
    <source>
        <dbReference type="PIRSR" id="PIRSR000137-2"/>
    </source>
</evidence>
<reference evidence="9" key="1">
    <citation type="submission" date="2020-03" db="EMBL/GenBank/DDBJ databases">
        <title>Molecular networking-based the target discovery of potent antiproliferative macrolactams: 5/6/7/16 polycyclic ansamycins and glycosylated trienomycin from Streptomyces cacaoi subsp. asoensis.</title>
        <authorList>
            <person name="Liu L.-L."/>
        </authorList>
    </citation>
    <scope>NUCLEOTIDE SEQUENCE [LARGE SCALE GENOMIC DNA]</scope>
    <source>
        <strain evidence="9">H2S5</strain>
    </source>
</reference>
<dbReference type="NCBIfam" id="TIGR03970">
    <property type="entry name" value="Rv0697"/>
    <property type="match status" value="1"/>
</dbReference>
<dbReference type="Pfam" id="PF00732">
    <property type="entry name" value="GMC_oxred_N"/>
    <property type="match status" value="1"/>
</dbReference>
<keyword evidence="4 5" id="KW-0274">FAD</keyword>
<keyword evidence="10" id="KW-1185">Reference proteome</keyword>
<dbReference type="PROSITE" id="PS00623">
    <property type="entry name" value="GMC_OXRED_1"/>
    <property type="match status" value="1"/>
</dbReference>